<dbReference type="InterPro" id="IPR036179">
    <property type="entry name" value="Ig-like_dom_sf"/>
</dbReference>
<evidence type="ECO:0000313" key="4">
    <source>
        <dbReference type="Proteomes" id="UP000078200"/>
    </source>
</evidence>
<dbReference type="FunFam" id="2.60.40.10:FF:000830">
    <property type="entry name" value="Turtle, isoform F"/>
    <property type="match status" value="1"/>
</dbReference>
<sequence>MLVQGNRIDCTMPLCLYGTANLCRPSTYIISWFVNKNPLERSLPKGSDLPIYIWYESYPEHIEEGYKGRVSRVSPDSPFGSASLNLTNIKESDQGWYECKVVFLNRDPKQHKNGTWFHLDVHAPPRFSVTPEDIIYVNLGDSIILNCQADGTPTPEILWYKDANPVDPSPTVGIFNDGTELRISTIRHEDIGEYTCIARNGEGQVSHTARVIIAGGAVIMADCFRDDFCSSYANYLNKGKGRRQS</sequence>
<dbReference type="FunFam" id="2.60.40.10:FF:000733">
    <property type="entry name" value="Turtle, isoform F"/>
    <property type="match status" value="1"/>
</dbReference>
<keyword evidence="1" id="KW-0393">Immunoglobulin domain</keyword>
<dbReference type="GO" id="GO:0007156">
    <property type="term" value="P:homophilic cell adhesion via plasma membrane adhesion molecules"/>
    <property type="evidence" value="ECO:0007669"/>
    <property type="project" value="TreeGrafter"/>
</dbReference>
<keyword evidence="4" id="KW-1185">Reference proteome</keyword>
<dbReference type="InterPro" id="IPR013098">
    <property type="entry name" value="Ig_I-set"/>
</dbReference>
<dbReference type="GO" id="GO:0007411">
    <property type="term" value="P:axon guidance"/>
    <property type="evidence" value="ECO:0007669"/>
    <property type="project" value="TreeGrafter"/>
</dbReference>
<dbReference type="SMART" id="SM00409">
    <property type="entry name" value="IG"/>
    <property type="match status" value="2"/>
</dbReference>
<accession>A0A1A9UMW9</accession>
<dbReference type="SMART" id="SM00408">
    <property type="entry name" value="IGc2"/>
    <property type="match status" value="1"/>
</dbReference>
<dbReference type="InterPro" id="IPR003598">
    <property type="entry name" value="Ig_sub2"/>
</dbReference>
<proteinExistence type="predicted"/>
<dbReference type="InterPro" id="IPR007110">
    <property type="entry name" value="Ig-like_dom"/>
</dbReference>
<dbReference type="Proteomes" id="UP000078200">
    <property type="component" value="Unassembled WGS sequence"/>
</dbReference>
<dbReference type="InterPro" id="IPR013106">
    <property type="entry name" value="Ig_V-set"/>
</dbReference>
<evidence type="ECO:0000313" key="3">
    <source>
        <dbReference type="EnsemblMetazoa" id="GAUT009843-PA"/>
    </source>
</evidence>
<dbReference type="Pfam" id="PF07679">
    <property type="entry name" value="I-set"/>
    <property type="match status" value="1"/>
</dbReference>
<protein>
    <recommendedName>
        <fullName evidence="2">Ig-like domain-containing protein</fullName>
    </recommendedName>
</protein>
<feature type="domain" description="Ig-like" evidence="2">
    <location>
        <begin position="1"/>
        <end position="101"/>
    </location>
</feature>
<dbReference type="GO" id="GO:0030424">
    <property type="term" value="C:axon"/>
    <property type="evidence" value="ECO:0007669"/>
    <property type="project" value="TreeGrafter"/>
</dbReference>
<reference evidence="3" key="1">
    <citation type="submission" date="2020-05" db="UniProtKB">
        <authorList>
            <consortium name="EnsemblMetazoa"/>
        </authorList>
    </citation>
    <scope>IDENTIFICATION</scope>
    <source>
        <strain evidence="3">TTRI</strain>
    </source>
</reference>
<dbReference type="GO" id="GO:0070593">
    <property type="term" value="P:dendrite self-avoidance"/>
    <property type="evidence" value="ECO:0007669"/>
    <property type="project" value="TreeGrafter"/>
</dbReference>
<dbReference type="PANTHER" id="PTHR10075:SF92">
    <property type="entry name" value="PROTEIN TURTLE"/>
    <property type="match status" value="1"/>
</dbReference>
<dbReference type="GO" id="GO:0098632">
    <property type="term" value="F:cell-cell adhesion mediator activity"/>
    <property type="evidence" value="ECO:0007669"/>
    <property type="project" value="TreeGrafter"/>
</dbReference>
<organism evidence="3 4">
    <name type="scientific">Glossina austeni</name>
    <name type="common">Savannah tsetse fly</name>
    <dbReference type="NCBI Taxonomy" id="7395"/>
    <lineage>
        <taxon>Eukaryota</taxon>
        <taxon>Metazoa</taxon>
        <taxon>Ecdysozoa</taxon>
        <taxon>Arthropoda</taxon>
        <taxon>Hexapoda</taxon>
        <taxon>Insecta</taxon>
        <taxon>Pterygota</taxon>
        <taxon>Neoptera</taxon>
        <taxon>Endopterygota</taxon>
        <taxon>Diptera</taxon>
        <taxon>Brachycera</taxon>
        <taxon>Muscomorpha</taxon>
        <taxon>Hippoboscoidea</taxon>
        <taxon>Glossinidae</taxon>
        <taxon>Glossina</taxon>
    </lineage>
</organism>
<dbReference type="EnsemblMetazoa" id="GAUT009843-RA">
    <property type="protein sequence ID" value="GAUT009843-PA"/>
    <property type="gene ID" value="GAUT009843"/>
</dbReference>
<feature type="domain" description="Ig-like" evidence="2">
    <location>
        <begin position="125"/>
        <end position="212"/>
    </location>
</feature>
<dbReference type="Pfam" id="PF07686">
    <property type="entry name" value="V-set"/>
    <property type="match status" value="1"/>
</dbReference>
<dbReference type="InterPro" id="IPR013783">
    <property type="entry name" value="Ig-like_fold"/>
</dbReference>
<dbReference type="Gene3D" id="2.60.40.10">
    <property type="entry name" value="Immunoglobulins"/>
    <property type="match status" value="2"/>
</dbReference>
<name>A0A1A9UMW9_GLOAU</name>
<dbReference type="SUPFAM" id="SSF48726">
    <property type="entry name" value="Immunoglobulin"/>
    <property type="match status" value="2"/>
</dbReference>
<dbReference type="InterPro" id="IPR003599">
    <property type="entry name" value="Ig_sub"/>
</dbReference>
<dbReference type="STRING" id="7395.A0A1A9UMW9"/>
<dbReference type="GO" id="GO:0005886">
    <property type="term" value="C:plasma membrane"/>
    <property type="evidence" value="ECO:0007669"/>
    <property type="project" value="TreeGrafter"/>
</dbReference>
<dbReference type="PROSITE" id="PS50835">
    <property type="entry name" value="IG_LIKE"/>
    <property type="match status" value="2"/>
</dbReference>
<dbReference type="AlphaFoldDB" id="A0A1A9UMW9"/>
<dbReference type="VEuPathDB" id="VectorBase:GAUT009843"/>
<dbReference type="PANTHER" id="PTHR10075">
    <property type="entry name" value="BASIGIN RELATED"/>
    <property type="match status" value="1"/>
</dbReference>
<evidence type="ECO:0000259" key="2">
    <source>
        <dbReference type="PROSITE" id="PS50835"/>
    </source>
</evidence>
<evidence type="ECO:0000256" key="1">
    <source>
        <dbReference type="ARBA" id="ARBA00023319"/>
    </source>
</evidence>